<evidence type="ECO:0000256" key="1">
    <source>
        <dbReference type="ARBA" id="ARBA00004141"/>
    </source>
</evidence>
<keyword evidence="8" id="KW-1185">Reference proteome</keyword>
<feature type="transmembrane region" description="Helical" evidence="5">
    <location>
        <begin position="25"/>
        <end position="45"/>
    </location>
</feature>
<comment type="subcellular location">
    <subcellularLocation>
        <location evidence="1">Membrane</location>
        <topology evidence="1">Multi-pass membrane protein</topology>
    </subcellularLocation>
</comment>
<evidence type="ECO:0000256" key="5">
    <source>
        <dbReference type="SAM" id="Phobius"/>
    </source>
</evidence>
<keyword evidence="3 5" id="KW-1133">Transmembrane helix</keyword>
<reference evidence="8" key="1">
    <citation type="journal article" date="2019" name="Int. J. Syst. Evol. Microbiol.">
        <title>The Global Catalogue of Microorganisms (GCM) 10K type strain sequencing project: providing services to taxonomists for standard genome sequencing and annotation.</title>
        <authorList>
            <consortium name="The Broad Institute Genomics Platform"/>
            <consortium name="The Broad Institute Genome Sequencing Center for Infectious Disease"/>
            <person name="Wu L."/>
            <person name="Ma J."/>
        </authorList>
    </citation>
    <scope>NUCLEOTIDE SEQUENCE [LARGE SCALE GENOMIC DNA]</scope>
    <source>
        <strain evidence="8">CCUG 59189</strain>
    </source>
</reference>
<feature type="transmembrane region" description="Helical" evidence="5">
    <location>
        <begin position="160"/>
        <end position="181"/>
    </location>
</feature>
<feature type="domain" description="Yip1" evidence="6">
    <location>
        <begin position="6"/>
        <end position="209"/>
    </location>
</feature>
<protein>
    <submittedName>
        <fullName evidence="7">YIP1 family protein</fullName>
    </submittedName>
</protein>
<dbReference type="InterPro" id="IPR006977">
    <property type="entry name" value="Yip1_dom"/>
</dbReference>
<proteinExistence type="predicted"/>
<dbReference type="Proteomes" id="UP001597262">
    <property type="component" value="Unassembled WGS sequence"/>
</dbReference>
<dbReference type="EMBL" id="JBHTLM010000009">
    <property type="protein sequence ID" value="MFD1177447.1"/>
    <property type="molecule type" value="Genomic_DNA"/>
</dbReference>
<keyword evidence="2 5" id="KW-0812">Transmembrane</keyword>
<sequence>MKNLFTIFFSPEATFKRVKEKSKTAWIFPSVALLIISVVMMYLQMPVVEKDMINRLKKQNIDPSMIDTTLQMSKVTSLVVTPLVTVGMLFVVGLLLMLLNLIVRGEAKYMQLVTVASFGAIPGILGGLLTGIMVRTMDVQSATDITLSLGALVSDKSSQLYHILSLLNPFSIWGLVLYVLGAAVMMNRPRKKVAVWIVGVWLLFSIGSLLM</sequence>
<dbReference type="Pfam" id="PF04893">
    <property type="entry name" value="Yip1"/>
    <property type="match status" value="1"/>
</dbReference>
<keyword evidence="4 5" id="KW-0472">Membrane</keyword>
<evidence type="ECO:0000259" key="6">
    <source>
        <dbReference type="Pfam" id="PF04893"/>
    </source>
</evidence>
<accession>A0ABW3RZK5</accession>
<comment type="caution">
    <text evidence="7">The sequence shown here is derived from an EMBL/GenBank/DDBJ whole genome shotgun (WGS) entry which is preliminary data.</text>
</comment>
<gene>
    <name evidence="7" type="ORF">ACFQ3W_14215</name>
</gene>
<name>A0ABW3RZK5_9BACL</name>
<evidence type="ECO:0000256" key="3">
    <source>
        <dbReference type="ARBA" id="ARBA00022989"/>
    </source>
</evidence>
<organism evidence="7 8">
    <name type="scientific">Paenibacillus puldeungensis</name>
    <dbReference type="NCBI Taxonomy" id="696536"/>
    <lineage>
        <taxon>Bacteria</taxon>
        <taxon>Bacillati</taxon>
        <taxon>Bacillota</taxon>
        <taxon>Bacilli</taxon>
        <taxon>Bacillales</taxon>
        <taxon>Paenibacillaceae</taxon>
        <taxon>Paenibacillus</taxon>
    </lineage>
</organism>
<feature type="transmembrane region" description="Helical" evidence="5">
    <location>
        <begin position="115"/>
        <end position="134"/>
    </location>
</feature>
<feature type="transmembrane region" description="Helical" evidence="5">
    <location>
        <begin position="193"/>
        <end position="210"/>
    </location>
</feature>
<evidence type="ECO:0000256" key="4">
    <source>
        <dbReference type="ARBA" id="ARBA00023136"/>
    </source>
</evidence>
<evidence type="ECO:0000256" key="2">
    <source>
        <dbReference type="ARBA" id="ARBA00022692"/>
    </source>
</evidence>
<evidence type="ECO:0000313" key="8">
    <source>
        <dbReference type="Proteomes" id="UP001597262"/>
    </source>
</evidence>
<dbReference type="RefSeq" id="WP_379319890.1">
    <property type="nucleotide sequence ID" value="NZ_JBHTLM010000009.1"/>
</dbReference>
<evidence type="ECO:0000313" key="7">
    <source>
        <dbReference type="EMBL" id="MFD1177447.1"/>
    </source>
</evidence>
<feature type="transmembrane region" description="Helical" evidence="5">
    <location>
        <begin position="79"/>
        <end position="103"/>
    </location>
</feature>